<evidence type="ECO:0000313" key="3">
    <source>
        <dbReference type="Proteomes" id="UP000578036"/>
    </source>
</evidence>
<dbReference type="RefSeq" id="WP_183300716.1">
    <property type="nucleotide sequence ID" value="NZ_JACHWF010000009.1"/>
</dbReference>
<protein>
    <submittedName>
        <fullName evidence="2">Uncharacterized protein</fullName>
    </submittedName>
</protein>
<sequence>MTPSEIVSRIHPNERTRLLIALIAIDSEDQGMAPDARQLMQLARYTELRDGIVARANASLEREQAQVASARAAVDRAMSAPSNVIVSTRRDGAAEVRTVRGTDAATVQARARALVANIDAFRSPSLNDLGIDGQGRHVVEVRCHGLD</sequence>
<evidence type="ECO:0000313" key="2">
    <source>
        <dbReference type="EMBL" id="MBB3010679.1"/>
    </source>
</evidence>
<gene>
    <name evidence="2" type="ORF">FHX61_005360</name>
</gene>
<keyword evidence="1" id="KW-0175">Coiled coil</keyword>
<keyword evidence="3" id="KW-1185">Reference proteome</keyword>
<dbReference type="EMBL" id="JACHWF010000009">
    <property type="protein sequence ID" value="MBB3010679.1"/>
    <property type="molecule type" value="Genomic_DNA"/>
</dbReference>
<dbReference type="AlphaFoldDB" id="A0A7W4YTY5"/>
<feature type="coiled-coil region" evidence="1">
    <location>
        <begin position="53"/>
        <end position="80"/>
    </location>
</feature>
<evidence type="ECO:0000256" key="1">
    <source>
        <dbReference type="SAM" id="Coils"/>
    </source>
</evidence>
<reference evidence="2 3" key="1">
    <citation type="submission" date="2020-08" db="EMBL/GenBank/DDBJ databases">
        <title>Genomic Encyclopedia of Type Strains, Phase IV (KMG-V): Genome sequencing to study the core and pangenomes of soil and plant-associated prokaryotes.</title>
        <authorList>
            <person name="Whitman W."/>
        </authorList>
    </citation>
    <scope>NUCLEOTIDE SEQUENCE [LARGE SCALE GENOMIC DNA]</scope>
    <source>
        <strain evidence="2 3">SLV-2362</strain>
    </source>
</reference>
<dbReference type="Proteomes" id="UP000578036">
    <property type="component" value="Unassembled WGS sequence"/>
</dbReference>
<comment type="caution">
    <text evidence="2">The sequence shown here is derived from an EMBL/GenBank/DDBJ whole genome shotgun (WGS) entry which is preliminary data.</text>
</comment>
<proteinExistence type="predicted"/>
<name>A0A7W4YTY5_9BURK</name>
<accession>A0A7W4YTY5</accession>
<organism evidence="2 3">
    <name type="scientific">Cupriavidus alkaliphilus</name>
    <dbReference type="NCBI Taxonomy" id="942866"/>
    <lineage>
        <taxon>Bacteria</taxon>
        <taxon>Pseudomonadati</taxon>
        <taxon>Pseudomonadota</taxon>
        <taxon>Betaproteobacteria</taxon>
        <taxon>Burkholderiales</taxon>
        <taxon>Burkholderiaceae</taxon>
        <taxon>Cupriavidus</taxon>
    </lineage>
</organism>